<protein>
    <submittedName>
        <fullName evidence="2">Uncharacterized protein</fullName>
    </submittedName>
</protein>
<organism evidence="2 3">
    <name type="scientific">Teladorsagia circumcincta</name>
    <name type="common">Brown stomach worm</name>
    <name type="synonym">Ostertagia circumcincta</name>
    <dbReference type="NCBI Taxonomy" id="45464"/>
    <lineage>
        <taxon>Eukaryota</taxon>
        <taxon>Metazoa</taxon>
        <taxon>Ecdysozoa</taxon>
        <taxon>Nematoda</taxon>
        <taxon>Chromadorea</taxon>
        <taxon>Rhabditida</taxon>
        <taxon>Rhabditina</taxon>
        <taxon>Rhabditomorpha</taxon>
        <taxon>Strongyloidea</taxon>
        <taxon>Trichostrongylidae</taxon>
        <taxon>Teladorsagia</taxon>
    </lineage>
</organism>
<dbReference type="EMBL" id="KZ351366">
    <property type="protein sequence ID" value="PIO63031.1"/>
    <property type="molecule type" value="Genomic_DNA"/>
</dbReference>
<dbReference type="AlphaFoldDB" id="A0A2G9TYD8"/>
<dbReference type="OrthoDB" id="5856684at2759"/>
<dbReference type="InterPro" id="IPR024855">
    <property type="entry name" value="UNC79"/>
</dbReference>
<evidence type="ECO:0000256" key="1">
    <source>
        <dbReference type="SAM" id="MobiDB-lite"/>
    </source>
</evidence>
<keyword evidence="3" id="KW-1185">Reference proteome</keyword>
<name>A0A2G9TYD8_TELCI</name>
<reference evidence="2 3" key="1">
    <citation type="submission" date="2015-09" db="EMBL/GenBank/DDBJ databases">
        <title>Draft genome of the parasitic nematode Teladorsagia circumcincta isolate WARC Sus (inbred).</title>
        <authorList>
            <person name="Mitreva M."/>
        </authorList>
    </citation>
    <scope>NUCLEOTIDE SEQUENCE [LARGE SCALE GENOMIC DNA]</scope>
    <source>
        <strain evidence="2 3">S</strain>
    </source>
</reference>
<gene>
    <name evidence="2" type="ORF">TELCIR_15386</name>
</gene>
<accession>A0A2G9TYD8</accession>
<proteinExistence type="predicted"/>
<evidence type="ECO:0000313" key="2">
    <source>
        <dbReference type="EMBL" id="PIO63031.1"/>
    </source>
</evidence>
<sequence>MCFFKSAEGALQVFDFVSTRLGGKDYQELFNALQWLHLLSRLEISIPLDMLLEKFSLALSGLTTMEIPRLGQNDLEDDDVSIHIVIIDILVLQLRLNEIAVHEQSAMTEKLFSCVSLLLSVPLRTTPHECKNPELDGFADCSACQQAAFLHQMIMNMTENVSPKQEMAITATEVSSSQLWLIYLFHCEGSSFQDEPVDSFDATSPGTSHASAALSPQTAPGSKGATTSAPSGFSEGGLCFQTATVEQTGDDEFVGILPSEEVLQTALSALFYHFVTSLHDPNPTVAQRAIIALRALPTQTLKLMCFCFESQFDSCITDRPLIINTIRLLTTQLPDENMLTFDFFIQVTV</sequence>
<dbReference type="PANTHER" id="PTHR21696">
    <property type="entry name" value="PROTEIN UNC-79 HOMOLOG"/>
    <property type="match status" value="1"/>
</dbReference>
<dbReference type="Proteomes" id="UP000230423">
    <property type="component" value="Unassembled WGS sequence"/>
</dbReference>
<dbReference type="PANTHER" id="PTHR21696:SF2">
    <property type="entry name" value="PROTEIN UNC-79 HOMOLOG"/>
    <property type="match status" value="1"/>
</dbReference>
<feature type="compositionally biased region" description="Polar residues" evidence="1">
    <location>
        <begin position="201"/>
        <end position="230"/>
    </location>
</feature>
<evidence type="ECO:0000313" key="3">
    <source>
        <dbReference type="Proteomes" id="UP000230423"/>
    </source>
</evidence>
<feature type="region of interest" description="Disordered" evidence="1">
    <location>
        <begin position="196"/>
        <end position="230"/>
    </location>
</feature>